<dbReference type="OrthoDB" id="3235609at2759"/>
<name>A0A165G334_9APHY</name>
<feature type="compositionally biased region" description="Acidic residues" evidence="1">
    <location>
        <begin position="487"/>
        <end position="498"/>
    </location>
</feature>
<dbReference type="GeneID" id="63831275"/>
<gene>
    <name evidence="2" type="ORF">LAESUDRAFT_810723</name>
</gene>
<sequence length="498" mass="56178">MQSTSNTYHQLGGHIWDIKTWDDRLKQGQPASGDVIRLVLGILPNGASYVLVPSSRPGARMCRPRADRPAAVFQSLSFIDFQTEVGLNMKLDTYASKRKAKSDTEPRDRSKANTAYTTNKYLTDSGRHRASFEHQRVLCGILRKEYKREHMAELSLKPGLQNVNFRIIALTANMWKKDTRMFEERDKILDVGLTEYIFPHDGSSFTAQSSSDIRVEENRFLGNGFRTVRANFAFGTTQVESADSVLERLQRLFSTPPSDSASRNTLLLVYDEAKLRKALNVIGLDTSEWKSDLHDFLYDTSYPSRSSSTYSSRDWYRTPRRGSSRSRSPRPGTDDRPRPRSPERRSARPEVFLVDVRRLYMTVRRIGMIPFDADTVLHTAKELNVQLDDAGAHSQALFQENEWCAGNDSRLLGAMWHSMARGLTIDEQRAVRWPSDAPAASERLDTPNPNADSDEELDPNDMFTPAGGAVSGASIAAASTSRGQMDWPDDWDSDDDGY</sequence>
<dbReference type="RefSeq" id="XP_040767503.1">
    <property type="nucleotide sequence ID" value="XM_040914247.1"/>
</dbReference>
<dbReference type="InParanoid" id="A0A165G334"/>
<feature type="compositionally biased region" description="Basic and acidic residues" evidence="1">
    <location>
        <begin position="332"/>
        <end position="346"/>
    </location>
</feature>
<feature type="compositionally biased region" description="Low complexity" evidence="1">
    <location>
        <begin position="303"/>
        <end position="313"/>
    </location>
</feature>
<evidence type="ECO:0000256" key="1">
    <source>
        <dbReference type="SAM" id="MobiDB-lite"/>
    </source>
</evidence>
<dbReference type="STRING" id="1314785.A0A165G334"/>
<proteinExistence type="predicted"/>
<accession>A0A165G334</accession>
<dbReference type="AlphaFoldDB" id="A0A165G334"/>
<organism evidence="2 3">
    <name type="scientific">Laetiporus sulphureus 93-53</name>
    <dbReference type="NCBI Taxonomy" id="1314785"/>
    <lineage>
        <taxon>Eukaryota</taxon>
        <taxon>Fungi</taxon>
        <taxon>Dikarya</taxon>
        <taxon>Basidiomycota</taxon>
        <taxon>Agaricomycotina</taxon>
        <taxon>Agaricomycetes</taxon>
        <taxon>Polyporales</taxon>
        <taxon>Laetiporus</taxon>
    </lineage>
</organism>
<reference evidence="2 3" key="1">
    <citation type="journal article" date="2016" name="Mol. Biol. Evol.">
        <title>Comparative Genomics of Early-Diverging Mushroom-Forming Fungi Provides Insights into the Origins of Lignocellulose Decay Capabilities.</title>
        <authorList>
            <person name="Nagy L.G."/>
            <person name="Riley R."/>
            <person name="Tritt A."/>
            <person name="Adam C."/>
            <person name="Daum C."/>
            <person name="Floudas D."/>
            <person name="Sun H."/>
            <person name="Yadav J.S."/>
            <person name="Pangilinan J."/>
            <person name="Larsson K.H."/>
            <person name="Matsuura K."/>
            <person name="Barry K."/>
            <person name="Labutti K."/>
            <person name="Kuo R."/>
            <person name="Ohm R.A."/>
            <person name="Bhattacharya S.S."/>
            <person name="Shirouzu T."/>
            <person name="Yoshinaga Y."/>
            <person name="Martin F.M."/>
            <person name="Grigoriev I.V."/>
            <person name="Hibbett D.S."/>
        </authorList>
    </citation>
    <scope>NUCLEOTIDE SEQUENCE [LARGE SCALE GENOMIC DNA]</scope>
    <source>
        <strain evidence="2 3">93-53</strain>
    </source>
</reference>
<feature type="region of interest" description="Disordered" evidence="1">
    <location>
        <begin position="303"/>
        <end position="346"/>
    </location>
</feature>
<feature type="region of interest" description="Disordered" evidence="1">
    <location>
        <begin position="433"/>
        <end position="498"/>
    </location>
</feature>
<dbReference type="Proteomes" id="UP000076871">
    <property type="component" value="Unassembled WGS sequence"/>
</dbReference>
<evidence type="ECO:0000313" key="3">
    <source>
        <dbReference type="Proteomes" id="UP000076871"/>
    </source>
</evidence>
<feature type="compositionally biased region" description="Basic and acidic residues" evidence="1">
    <location>
        <begin position="101"/>
        <end position="111"/>
    </location>
</feature>
<protein>
    <submittedName>
        <fullName evidence="2">Uncharacterized protein</fullName>
    </submittedName>
</protein>
<dbReference type="EMBL" id="KV427611">
    <property type="protein sequence ID" value="KZT09763.1"/>
    <property type="molecule type" value="Genomic_DNA"/>
</dbReference>
<feature type="compositionally biased region" description="Basic residues" evidence="1">
    <location>
        <begin position="318"/>
        <end position="328"/>
    </location>
</feature>
<feature type="region of interest" description="Disordered" evidence="1">
    <location>
        <begin position="96"/>
        <end position="115"/>
    </location>
</feature>
<evidence type="ECO:0000313" key="2">
    <source>
        <dbReference type="EMBL" id="KZT09763.1"/>
    </source>
</evidence>
<feature type="compositionally biased region" description="Low complexity" evidence="1">
    <location>
        <begin position="466"/>
        <end position="483"/>
    </location>
</feature>
<keyword evidence="3" id="KW-1185">Reference proteome</keyword>